<evidence type="ECO:0000256" key="2">
    <source>
        <dbReference type="ARBA" id="ARBA00023315"/>
    </source>
</evidence>
<protein>
    <submittedName>
        <fullName evidence="4">Acetyltransferase (GNAT) family protein</fullName>
    </submittedName>
</protein>
<evidence type="ECO:0000313" key="5">
    <source>
        <dbReference type="Proteomes" id="UP000292685"/>
    </source>
</evidence>
<dbReference type="Pfam" id="PF00583">
    <property type="entry name" value="Acetyltransf_1"/>
    <property type="match status" value="1"/>
</dbReference>
<dbReference type="PANTHER" id="PTHR43877">
    <property type="entry name" value="AMINOALKYLPHOSPHONATE N-ACETYLTRANSFERASE-RELATED-RELATED"/>
    <property type="match status" value="1"/>
</dbReference>
<comment type="caution">
    <text evidence="4">The sequence shown here is derived from an EMBL/GenBank/DDBJ whole genome shotgun (WGS) entry which is preliminary data.</text>
</comment>
<proteinExistence type="predicted"/>
<dbReference type="Proteomes" id="UP000292685">
    <property type="component" value="Unassembled WGS sequence"/>
</dbReference>
<organism evidence="4 5">
    <name type="scientific">Zhihengliuella halotolerans</name>
    <dbReference type="NCBI Taxonomy" id="370736"/>
    <lineage>
        <taxon>Bacteria</taxon>
        <taxon>Bacillati</taxon>
        <taxon>Actinomycetota</taxon>
        <taxon>Actinomycetes</taxon>
        <taxon>Micrococcales</taxon>
        <taxon>Micrococcaceae</taxon>
        <taxon>Zhihengliuella</taxon>
    </lineage>
</organism>
<keyword evidence="2" id="KW-0012">Acyltransferase</keyword>
<dbReference type="InterPro" id="IPR050832">
    <property type="entry name" value="Bact_Acetyltransf"/>
</dbReference>
<evidence type="ECO:0000313" key="4">
    <source>
        <dbReference type="EMBL" id="RZU60890.1"/>
    </source>
</evidence>
<gene>
    <name evidence="4" type="ORF">EV380_0441</name>
</gene>
<dbReference type="InterPro" id="IPR000182">
    <property type="entry name" value="GNAT_dom"/>
</dbReference>
<dbReference type="Gene3D" id="3.40.630.30">
    <property type="match status" value="1"/>
</dbReference>
<dbReference type="PROSITE" id="PS51186">
    <property type="entry name" value="GNAT"/>
    <property type="match status" value="1"/>
</dbReference>
<dbReference type="GO" id="GO:0016747">
    <property type="term" value="F:acyltransferase activity, transferring groups other than amino-acyl groups"/>
    <property type="evidence" value="ECO:0007669"/>
    <property type="project" value="InterPro"/>
</dbReference>
<keyword evidence="1 4" id="KW-0808">Transferase</keyword>
<accession>A0A4Q8A9X9</accession>
<sequence length="163" mass="17184">MLSETLTLPDGGMLALRRARADDVSAIVALLADDQLGAARDGVDGPDGAGPYLRAFAEIDADPSHALVVVEDAGAVVATLQLSILPGLARRGAKRGQVEAVRVGRTHRGRGLGTAMLRWVIAEAERRGCALLQLTSDKSRTDAHRFYTGLGFAASHDGFKLIL</sequence>
<dbReference type="InterPro" id="IPR016181">
    <property type="entry name" value="Acyl_CoA_acyltransferase"/>
</dbReference>
<dbReference type="EMBL" id="SHLA01000001">
    <property type="protein sequence ID" value="RZU60890.1"/>
    <property type="molecule type" value="Genomic_DNA"/>
</dbReference>
<name>A0A4Q8A9X9_9MICC</name>
<evidence type="ECO:0000259" key="3">
    <source>
        <dbReference type="PROSITE" id="PS51186"/>
    </source>
</evidence>
<dbReference type="RefSeq" id="WP_242607470.1">
    <property type="nucleotide sequence ID" value="NZ_SHLA01000001.1"/>
</dbReference>
<keyword evidence="5" id="KW-1185">Reference proteome</keyword>
<dbReference type="CDD" id="cd04301">
    <property type="entry name" value="NAT_SF"/>
    <property type="match status" value="1"/>
</dbReference>
<dbReference type="PANTHER" id="PTHR43877:SF2">
    <property type="entry name" value="AMINOALKYLPHOSPHONATE N-ACETYLTRANSFERASE-RELATED"/>
    <property type="match status" value="1"/>
</dbReference>
<evidence type="ECO:0000256" key="1">
    <source>
        <dbReference type="ARBA" id="ARBA00022679"/>
    </source>
</evidence>
<dbReference type="SUPFAM" id="SSF55729">
    <property type="entry name" value="Acyl-CoA N-acyltransferases (Nat)"/>
    <property type="match status" value="1"/>
</dbReference>
<reference evidence="4 5" key="1">
    <citation type="submission" date="2019-02" db="EMBL/GenBank/DDBJ databases">
        <title>Sequencing the genomes of 1000 actinobacteria strains.</title>
        <authorList>
            <person name="Klenk H.-P."/>
        </authorList>
    </citation>
    <scope>NUCLEOTIDE SEQUENCE [LARGE SCALE GENOMIC DNA]</scope>
    <source>
        <strain evidence="4 5">DSM 17364</strain>
    </source>
</reference>
<feature type="domain" description="N-acetyltransferase" evidence="3">
    <location>
        <begin position="14"/>
        <end position="163"/>
    </location>
</feature>
<dbReference type="AlphaFoldDB" id="A0A4Q8A9X9"/>